<dbReference type="PANTHER" id="PTHR46579">
    <property type="entry name" value="F5/8 TYPE C DOMAIN-CONTAINING PROTEIN-RELATED"/>
    <property type="match status" value="1"/>
</dbReference>
<sequence>MSYVLCTCSSCVLRDPDGYPQQAQTARLHAKTDRRQAASAPRAAVDAASVSQPHSSLLETTSGYDTLSQISPSSLRSNEDYFDFDADSDDSRSPDSNDDFLWRASEYYGVHTDSFMFSSDSEDDDDDRRDLADSSDDDDEQQLAQDDDDVSDSEIITNDPLFQSRSELFARFQPDEEPDPEEGEDSVPWAFDDHPAVRNAYIRAFVGAAFEGMTRKAVALMLEGARLALETGKAGGKRLGVSTDHLITYFFICDTCWYPHHPTALKTLESPKCDQSSCAGTLYTTKRLSNGSEKRTPVLTLPFVPPEKAIQRMCLQPGKVAQWQEWRGPDDVVGQRAPSELKGYAAFSDPDKPLCDITDGWGWRAVQAGLERRRNGTWEIQDVDVTQINQQFVALPNGLLVQINVDWFQAVKNACHSTGALYATLCNNPRGIRFLREETSLVMIFPGPHEPTSDQYNNVTKIVFLGMLFNVHGKDEPELFHVQIGSDVSDLPASRKTSGTLACTSKYFMCDRCDTPFYALVDPDSFDSRKLNDRDPWRYLKYAFRARDASEEVAEEIGRRRGVRYSIFHEIPNWLPGETGLIDPMHCIFGSKIKHHCKNILYKNGMIDSDGMQKMEKFFEALIWPSSVSRLPPSVARGAGSIKADQWRSQIAVFFIALFLAWEVDGEIPDIEAEPPAANTKIAAAQASQKKLVQARMRENLLAKNPDATEDKLEEIKTIKMDRSLRRHYDAVVQFTAAVRILTSNSISPNEVERGCDALERTLQEWARMHCHLVPYSHLAVHLRPQFYKHGPVPSWWTFPYERDNGFLGRFNHNGHSGGEIEGTMMRGWWKTTLIQDLISRLEAIENPASQDIDSVNLLKSYLKGGTSERKGTLQQYITKVQSEANPNAVEYPPFPKLQSLRQLGLGYYNGVFEHLRAQWSSEIALIPDVALSEGENQQSFLGNVESFTHVCVGNQRYGAGAHHRGKSAQYGYIEGRIPVHIEYIFRVSETLADARKLVAGCAVVRRFQPNTVISDFPWDFWATDIGVRVWKAQVLGSPEIISLDQFSGHFILAPVRIRRQDLWITIAYDHSGTEPEIDNPDDI</sequence>
<feature type="compositionally biased region" description="Acidic residues" evidence="1">
    <location>
        <begin position="120"/>
        <end position="152"/>
    </location>
</feature>
<organism evidence="2 3">
    <name type="scientific">Mycena alexandri</name>
    <dbReference type="NCBI Taxonomy" id="1745969"/>
    <lineage>
        <taxon>Eukaryota</taxon>
        <taxon>Fungi</taxon>
        <taxon>Dikarya</taxon>
        <taxon>Basidiomycota</taxon>
        <taxon>Agaricomycotina</taxon>
        <taxon>Agaricomycetes</taxon>
        <taxon>Agaricomycetidae</taxon>
        <taxon>Agaricales</taxon>
        <taxon>Marasmiineae</taxon>
        <taxon>Mycenaceae</taxon>
        <taxon>Mycena</taxon>
    </lineage>
</organism>
<dbReference type="PANTHER" id="PTHR46579:SF1">
    <property type="entry name" value="F5_8 TYPE C DOMAIN-CONTAINING PROTEIN"/>
    <property type="match status" value="1"/>
</dbReference>
<feature type="compositionally biased region" description="Low complexity" evidence="1">
    <location>
        <begin position="37"/>
        <end position="51"/>
    </location>
</feature>
<dbReference type="EMBL" id="JARJCM010000053">
    <property type="protein sequence ID" value="KAJ7034955.1"/>
    <property type="molecule type" value="Genomic_DNA"/>
</dbReference>
<accession>A0AAD6X472</accession>
<feature type="region of interest" description="Disordered" evidence="1">
    <location>
        <begin position="115"/>
        <end position="157"/>
    </location>
</feature>
<evidence type="ECO:0000313" key="3">
    <source>
        <dbReference type="Proteomes" id="UP001218188"/>
    </source>
</evidence>
<evidence type="ECO:0000313" key="2">
    <source>
        <dbReference type="EMBL" id="KAJ7034955.1"/>
    </source>
</evidence>
<reference evidence="2" key="1">
    <citation type="submission" date="2023-03" db="EMBL/GenBank/DDBJ databases">
        <title>Massive genome expansion in bonnet fungi (Mycena s.s.) driven by repeated elements and novel gene families across ecological guilds.</title>
        <authorList>
            <consortium name="Lawrence Berkeley National Laboratory"/>
            <person name="Harder C.B."/>
            <person name="Miyauchi S."/>
            <person name="Viragh M."/>
            <person name="Kuo A."/>
            <person name="Thoen E."/>
            <person name="Andreopoulos B."/>
            <person name="Lu D."/>
            <person name="Skrede I."/>
            <person name="Drula E."/>
            <person name="Henrissat B."/>
            <person name="Morin E."/>
            <person name="Kohler A."/>
            <person name="Barry K."/>
            <person name="LaButti K."/>
            <person name="Morin E."/>
            <person name="Salamov A."/>
            <person name="Lipzen A."/>
            <person name="Mereny Z."/>
            <person name="Hegedus B."/>
            <person name="Baldrian P."/>
            <person name="Stursova M."/>
            <person name="Weitz H."/>
            <person name="Taylor A."/>
            <person name="Grigoriev I.V."/>
            <person name="Nagy L.G."/>
            <person name="Martin F."/>
            <person name="Kauserud H."/>
        </authorList>
    </citation>
    <scope>NUCLEOTIDE SEQUENCE</scope>
    <source>
        <strain evidence="2">CBHHK200</strain>
    </source>
</reference>
<dbReference type="AlphaFoldDB" id="A0AAD6X472"/>
<keyword evidence="3" id="KW-1185">Reference proteome</keyword>
<feature type="compositionally biased region" description="Polar residues" evidence="1">
    <location>
        <begin position="52"/>
        <end position="72"/>
    </location>
</feature>
<evidence type="ECO:0000256" key="1">
    <source>
        <dbReference type="SAM" id="MobiDB-lite"/>
    </source>
</evidence>
<feature type="region of interest" description="Disordered" evidence="1">
    <location>
        <begin position="34"/>
        <end position="72"/>
    </location>
</feature>
<protein>
    <submittedName>
        <fullName evidence="2">Uncharacterized protein</fullName>
    </submittedName>
</protein>
<proteinExistence type="predicted"/>
<comment type="caution">
    <text evidence="2">The sequence shown here is derived from an EMBL/GenBank/DDBJ whole genome shotgun (WGS) entry which is preliminary data.</text>
</comment>
<dbReference type="Proteomes" id="UP001218188">
    <property type="component" value="Unassembled WGS sequence"/>
</dbReference>
<gene>
    <name evidence="2" type="ORF">C8F04DRAFT_1346199</name>
</gene>
<name>A0AAD6X472_9AGAR</name>